<dbReference type="Proteomes" id="UP000543804">
    <property type="component" value="Unassembled WGS sequence"/>
</dbReference>
<dbReference type="GO" id="GO:0003887">
    <property type="term" value="F:DNA-directed DNA polymerase activity"/>
    <property type="evidence" value="ECO:0007669"/>
    <property type="project" value="UniProtKB-EC"/>
</dbReference>
<organism evidence="1 2">
    <name type="scientific">Selenomonas bovis</name>
    <dbReference type="NCBI Taxonomy" id="416586"/>
    <lineage>
        <taxon>Bacteria</taxon>
        <taxon>Bacillati</taxon>
        <taxon>Bacillota</taxon>
        <taxon>Negativicutes</taxon>
        <taxon>Selenomonadales</taxon>
        <taxon>Selenomonadaceae</taxon>
        <taxon>Selenomonas</taxon>
    </lineage>
</organism>
<dbReference type="RefSeq" id="WP_170078012.1">
    <property type="nucleotide sequence ID" value="NZ_JABAFA010000060.1"/>
</dbReference>
<dbReference type="GO" id="GO:0008408">
    <property type="term" value="F:3'-5' exonuclease activity"/>
    <property type="evidence" value="ECO:0007669"/>
    <property type="project" value="InterPro"/>
</dbReference>
<evidence type="ECO:0000313" key="2">
    <source>
        <dbReference type="Proteomes" id="UP000543804"/>
    </source>
</evidence>
<dbReference type="InterPro" id="IPR004622">
    <property type="entry name" value="DNA_pol_HolB"/>
</dbReference>
<proteinExistence type="predicted"/>
<dbReference type="EC" id="2.7.7.7" evidence="1"/>
<dbReference type="PANTHER" id="PTHR11669">
    <property type="entry name" value="REPLICATION FACTOR C / DNA POLYMERASE III GAMMA-TAU SUBUNIT"/>
    <property type="match status" value="1"/>
</dbReference>
<dbReference type="Pfam" id="PF13177">
    <property type="entry name" value="DNA_pol3_delta2"/>
    <property type="match status" value="1"/>
</dbReference>
<keyword evidence="1" id="KW-0548">Nucleotidyltransferase</keyword>
<dbReference type="NCBIfam" id="TIGR00678">
    <property type="entry name" value="holB"/>
    <property type="match status" value="1"/>
</dbReference>
<dbReference type="Gene3D" id="3.40.50.300">
    <property type="entry name" value="P-loop containing nucleotide triphosphate hydrolases"/>
    <property type="match status" value="1"/>
</dbReference>
<dbReference type="SUPFAM" id="SSF52540">
    <property type="entry name" value="P-loop containing nucleoside triphosphate hydrolases"/>
    <property type="match status" value="1"/>
</dbReference>
<dbReference type="EMBL" id="JABAFA010000060">
    <property type="protein sequence ID" value="NMD99804.1"/>
    <property type="molecule type" value="Genomic_DNA"/>
</dbReference>
<keyword evidence="1" id="KW-0808">Transferase</keyword>
<dbReference type="InterPro" id="IPR027417">
    <property type="entry name" value="P-loop_NTPase"/>
</dbReference>
<dbReference type="PANTHER" id="PTHR11669:SF8">
    <property type="entry name" value="DNA POLYMERASE III SUBUNIT DELTA"/>
    <property type="match status" value="1"/>
</dbReference>
<gene>
    <name evidence="1" type="primary">holB</name>
    <name evidence="1" type="ORF">HF878_10130</name>
</gene>
<accession>A0A848BCL1</accession>
<sequence length="332" mass="36572">MEIAWHKIIGHTRAIARLRTLLREGRLPHALLFSGPEGVGKLRVARALAASLLCLGEGELPCGRCASCRALRAEDGAHPDFLELHPEGKAVQTIRIDAIRQMQTTAARRPTLSRRRVVIIDDAQCMNEAAENGLLKTLEEPSGAVTFILVTSAKTALLDTIISRCMTVGFGMLPEAQLAAALEARGISAQDAARLASLSDGSFSRALALEADDGLMLRDDALAFLRERACFTPARVFERGAAMGEWPRERLSEWFLCFHTLLRDLLVLYGNGASPLLYHKDLRQALAALLSEYSEQRVFALVALTEEAQHRLLSNVNTRLLVEGFFLRCMEQ</sequence>
<dbReference type="AlphaFoldDB" id="A0A848BCL1"/>
<reference evidence="1 2" key="1">
    <citation type="submission" date="2020-04" db="EMBL/GenBank/DDBJ databases">
        <authorList>
            <person name="Hitch T.C.A."/>
            <person name="Wylensek D."/>
            <person name="Clavel T."/>
        </authorList>
    </citation>
    <scope>NUCLEOTIDE SEQUENCE [LARGE SCALE GENOMIC DNA]</scope>
    <source>
        <strain evidence="1 2">PG-130-P53-12</strain>
    </source>
</reference>
<dbReference type="InterPro" id="IPR050238">
    <property type="entry name" value="DNA_Rep/Repair_Clamp_Loader"/>
</dbReference>
<evidence type="ECO:0000313" key="1">
    <source>
        <dbReference type="EMBL" id="NMD99804.1"/>
    </source>
</evidence>
<protein>
    <submittedName>
        <fullName evidence="1">DNA polymerase III subunit delta</fullName>
        <ecNumber evidence="1">2.7.7.7</ecNumber>
    </submittedName>
</protein>
<keyword evidence="2" id="KW-1185">Reference proteome</keyword>
<comment type="caution">
    <text evidence="1">The sequence shown here is derived from an EMBL/GenBank/DDBJ whole genome shotgun (WGS) entry which is preliminary data.</text>
</comment>
<name>A0A848BCL1_9FIRM</name>
<dbReference type="GO" id="GO:0006261">
    <property type="term" value="P:DNA-templated DNA replication"/>
    <property type="evidence" value="ECO:0007669"/>
    <property type="project" value="TreeGrafter"/>
</dbReference>